<evidence type="ECO:0000259" key="8">
    <source>
        <dbReference type="Pfam" id="PF01618"/>
    </source>
</evidence>
<evidence type="ECO:0000256" key="3">
    <source>
        <dbReference type="ARBA" id="ARBA00022692"/>
    </source>
</evidence>
<dbReference type="InterPro" id="IPR002898">
    <property type="entry name" value="MotA_ExbB_proton_chnl"/>
</dbReference>
<comment type="similarity">
    <text evidence="6">Belongs to the exbB/tolQ family.</text>
</comment>
<dbReference type="Proteomes" id="UP001501788">
    <property type="component" value="Unassembled WGS sequence"/>
</dbReference>
<dbReference type="PANTHER" id="PTHR30625:SF11">
    <property type="entry name" value="MOTA_TOLQ_EXBB PROTON CHANNEL DOMAIN-CONTAINING PROTEIN"/>
    <property type="match status" value="1"/>
</dbReference>
<accession>A0ABP8L3R9</accession>
<evidence type="ECO:0000256" key="6">
    <source>
        <dbReference type="RuleBase" id="RU004057"/>
    </source>
</evidence>
<proteinExistence type="inferred from homology"/>
<evidence type="ECO:0000256" key="2">
    <source>
        <dbReference type="ARBA" id="ARBA00022475"/>
    </source>
</evidence>
<keyword evidence="4 7" id="KW-1133">Transmembrane helix</keyword>
<keyword evidence="3 7" id="KW-0812">Transmembrane</keyword>
<reference evidence="10" key="1">
    <citation type="journal article" date="2019" name="Int. J. Syst. Evol. Microbiol.">
        <title>The Global Catalogue of Microorganisms (GCM) 10K type strain sequencing project: providing services to taxonomists for standard genome sequencing and annotation.</title>
        <authorList>
            <consortium name="The Broad Institute Genomics Platform"/>
            <consortium name="The Broad Institute Genome Sequencing Center for Infectious Disease"/>
            <person name="Wu L."/>
            <person name="Ma J."/>
        </authorList>
    </citation>
    <scope>NUCLEOTIDE SEQUENCE [LARGE SCALE GENOMIC DNA]</scope>
    <source>
        <strain evidence="10">JCM 31890</strain>
    </source>
</reference>
<sequence length="212" mass="22699">MLSIIQAAGWPIWPLIACSIVALALIVERFISLKTARVAPPRLLDEAMTVSAKTLPPPDVVNQLAQNSALGEVLASGLRTLLVNPQASEADLRAAMEGTGRAVAHRLERYLSALATIASAAPLLGLLGTVIGMIEIFGAQVSTGGLNQAISGNPGQLAHGISIALYNTAFGLIVAIPALIFWRYFRSRVDAYLLTLELASERFVRHILRLRR</sequence>
<evidence type="ECO:0000313" key="9">
    <source>
        <dbReference type="EMBL" id="GAA4421621.1"/>
    </source>
</evidence>
<name>A0ABP8L3R9_9BURK</name>
<comment type="subcellular location">
    <subcellularLocation>
        <location evidence="1">Cell membrane</location>
        <topology evidence="1">Multi-pass membrane protein</topology>
    </subcellularLocation>
    <subcellularLocation>
        <location evidence="6">Membrane</location>
        <topology evidence="6">Multi-pass membrane protein</topology>
    </subcellularLocation>
</comment>
<feature type="transmembrane region" description="Helical" evidence="7">
    <location>
        <begin position="12"/>
        <end position="31"/>
    </location>
</feature>
<dbReference type="InterPro" id="IPR050790">
    <property type="entry name" value="ExbB/TolQ_transport"/>
</dbReference>
<keyword evidence="2" id="KW-1003">Cell membrane</keyword>
<evidence type="ECO:0000256" key="7">
    <source>
        <dbReference type="SAM" id="Phobius"/>
    </source>
</evidence>
<comment type="caution">
    <text evidence="9">The sequence shown here is derived from an EMBL/GenBank/DDBJ whole genome shotgun (WGS) entry which is preliminary data.</text>
</comment>
<dbReference type="RefSeq" id="WP_345061995.1">
    <property type="nucleotide sequence ID" value="NZ_BAABEX010000007.1"/>
</dbReference>
<evidence type="ECO:0000313" key="10">
    <source>
        <dbReference type="Proteomes" id="UP001501788"/>
    </source>
</evidence>
<feature type="transmembrane region" description="Helical" evidence="7">
    <location>
        <begin position="110"/>
        <end position="137"/>
    </location>
</feature>
<evidence type="ECO:0000256" key="4">
    <source>
        <dbReference type="ARBA" id="ARBA00022989"/>
    </source>
</evidence>
<keyword evidence="6" id="KW-0653">Protein transport</keyword>
<dbReference type="PANTHER" id="PTHR30625">
    <property type="entry name" value="PROTEIN TOLQ"/>
    <property type="match status" value="1"/>
</dbReference>
<dbReference type="Pfam" id="PF01618">
    <property type="entry name" value="MotA_ExbB"/>
    <property type="match status" value="1"/>
</dbReference>
<dbReference type="EMBL" id="BAABEX010000007">
    <property type="protein sequence ID" value="GAA4421621.1"/>
    <property type="molecule type" value="Genomic_DNA"/>
</dbReference>
<organism evidence="9 10">
    <name type="scientific">Acidovorax lacteus</name>
    <dbReference type="NCBI Taxonomy" id="1924988"/>
    <lineage>
        <taxon>Bacteria</taxon>
        <taxon>Pseudomonadati</taxon>
        <taxon>Pseudomonadota</taxon>
        <taxon>Betaproteobacteria</taxon>
        <taxon>Burkholderiales</taxon>
        <taxon>Comamonadaceae</taxon>
        <taxon>Acidovorax</taxon>
    </lineage>
</organism>
<feature type="transmembrane region" description="Helical" evidence="7">
    <location>
        <begin position="157"/>
        <end position="182"/>
    </location>
</feature>
<gene>
    <name evidence="9" type="ORF">GCM10023090_11040</name>
</gene>
<keyword evidence="5 7" id="KW-0472">Membrane</keyword>
<keyword evidence="10" id="KW-1185">Reference proteome</keyword>
<feature type="domain" description="MotA/TolQ/ExbB proton channel" evidence="8">
    <location>
        <begin position="66"/>
        <end position="196"/>
    </location>
</feature>
<keyword evidence="6" id="KW-0813">Transport</keyword>
<evidence type="ECO:0000256" key="5">
    <source>
        <dbReference type="ARBA" id="ARBA00023136"/>
    </source>
</evidence>
<protein>
    <submittedName>
        <fullName evidence="9">MotA/TolQ/ExbB proton channel family protein</fullName>
    </submittedName>
</protein>
<evidence type="ECO:0000256" key="1">
    <source>
        <dbReference type="ARBA" id="ARBA00004651"/>
    </source>
</evidence>